<protein>
    <recommendedName>
        <fullName evidence="3">Transposase DDE domain-containing protein</fullName>
    </recommendedName>
</protein>
<proteinExistence type="predicted"/>
<evidence type="ECO:0000313" key="2">
    <source>
        <dbReference type="Proteomes" id="UP000273734"/>
    </source>
</evidence>
<dbReference type="Proteomes" id="UP000273734">
    <property type="component" value="Unassembled WGS sequence"/>
</dbReference>
<sequence length="88" mass="10196">MDAGRWAGINRHQIFVTCKTSTFEHISDTVFLVAIQNLSSIKRSVYRADMDSQSIAWFPRNFRRRLRKRLCVGQVEPRMLCARALPVA</sequence>
<gene>
    <name evidence="1" type="ORF">DF015_21340</name>
</gene>
<dbReference type="AlphaFoldDB" id="A0AB74D8R7"/>
<organism evidence="1 2">
    <name type="scientific">Burkholderia ubonensis</name>
    <dbReference type="NCBI Taxonomy" id="101571"/>
    <lineage>
        <taxon>Bacteria</taxon>
        <taxon>Pseudomonadati</taxon>
        <taxon>Pseudomonadota</taxon>
        <taxon>Betaproteobacteria</taxon>
        <taxon>Burkholderiales</taxon>
        <taxon>Burkholderiaceae</taxon>
        <taxon>Burkholderia</taxon>
        <taxon>Burkholderia cepacia complex</taxon>
    </lineage>
</organism>
<dbReference type="EMBL" id="QTNY01000015">
    <property type="protein sequence ID" value="RQP75167.1"/>
    <property type="molecule type" value="Genomic_DNA"/>
</dbReference>
<comment type="caution">
    <text evidence="1">The sequence shown here is derived from an EMBL/GenBank/DDBJ whole genome shotgun (WGS) entry which is preliminary data.</text>
</comment>
<evidence type="ECO:0000313" key="1">
    <source>
        <dbReference type="EMBL" id="RQP75167.1"/>
    </source>
</evidence>
<reference evidence="1 2" key="1">
    <citation type="submission" date="2018-08" db="EMBL/GenBank/DDBJ databases">
        <title>Comparative analysis of Burkholderia isolates from Puerto Rico.</title>
        <authorList>
            <person name="Hall C."/>
            <person name="Sahl J."/>
            <person name="Wagner D."/>
        </authorList>
    </citation>
    <scope>NUCLEOTIDE SEQUENCE [LARGE SCALE GENOMIC DNA]</scope>
    <source>
        <strain evidence="1 2">Bp8964</strain>
    </source>
</reference>
<evidence type="ECO:0008006" key="3">
    <source>
        <dbReference type="Google" id="ProtNLM"/>
    </source>
</evidence>
<name>A0AB74D8R7_9BURK</name>
<accession>A0AB74D8R7</accession>